<proteinExistence type="predicted"/>
<organism evidence="1 2">
    <name type="scientific">Nonlabens xylanidelens</name>
    <dbReference type="NCBI Taxonomy" id="191564"/>
    <lineage>
        <taxon>Bacteria</taxon>
        <taxon>Pseudomonadati</taxon>
        <taxon>Bacteroidota</taxon>
        <taxon>Flavobacteriia</taxon>
        <taxon>Flavobacteriales</taxon>
        <taxon>Flavobacteriaceae</taxon>
        <taxon>Nonlabens</taxon>
    </lineage>
</organism>
<accession>A0A2S6IKS4</accession>
<dbReference type="Proteomes" id="UP000239002">
    <property type="component" value="Unassembled WGS sequence"/>
</dbReference>
<dbReference type="OrthoDB" id="797757at2"/>
<dbReference type="RefSeq" id="WP_146080387.1">
    <property type="nucleotide sequence ID" value="NZ_MQVW01000024.1"/>
</dbReference>
<reference evidence="1 2" key="1">
    <citation type="submission" date="2018-02" db="EMBL/GenBank/DDBJ databases">
        <title>Genomic Encyclopedia of Archaeal and Bacterial Type Strains, Phase II (KMG-II): from individual species to whole genera.</title>
        <authorList>
            <person name="Goeker M."/>
        </authorList>
    </citation>
    <scope>NUCLEOTIDE SEQUENCE [LARGE SCALE GENOMIC DNA]</scope>
    <source>
        <strain evidence="1 2">DSM 16809</strain>
    </source>
</reference>
<name>A0A2S6IKS4_9FLAO</name>
<dbReference type="EMBL" id="PTJE01000003">
    <property type="protein sequence ID" value="PPK94750.1"/>
    <property type="molecule type" value="Genomic_DNA"/>
</dbReference>
<protein>
    <submittedName>
        <fullName evidence="1">Uncharacterized protein</fullName>
    </submittedName>
</protein>
<evidence type="ECO:0000313" key="1">
    <source>
        <dbReference type="EMBL" id="PPK94750.1"/>
    </source>
</evidence>
<gene>
    <name evidence="1" type="ORF">LY01_01502</name>
</gene>
<keyword evidence="2" id="KW-1185">Reference proteome</keyword>
<comment type="caution">
    <text evidence="1">The sequence shown here is derived from an EMBL/GenBank/DDBJ whole genome shotgun (WGS) entry which is preliminary data.</text>
</comment>
<evidence type="ECO:0000313" key="2">
    <source>
        <dbReference type="Proteomes" id="UP000239002"/>
    </source>
</evidence>
<dbReference type="AlphaFoldDB" id="A0A2S6IKS4"/>
<sequence length="109" mass="11860">MAENVVPLSDAQKWVANWRSSENKILGNTIKAYEAPGVDFAETLAESGAVNTRLYLAIDGKGTLKTLIVGVDKNGKDMIDATKEWFIYDATSTIPPKEGDVNSPLMTLE</sequence>